<dbReference type="PRINTS" id="PR00620">
    <property type="entry name" value="HISTONEH2A"/>
</dbReference>
<organism evidence="1 2">
    <name type="scientific">Rhamnusium bicolor</name>
    <dbReference type="NCBI Taxonomy" id="1586634"/>
    <lineage>
        <taxon>Eukaryota</taxon>
        <taxon>Metazoa</taxon>
        <taxon>Ecdysozoa</taxon>
        <taxon>Arthropoda</taxon>
        <taxon>Hexapoda</taxon>
        <taxon>Insecta</taxon>
        <taxon>Pterygota</taxon>
        <taxon>Neoptera</taxon>
        <taxon>Endopterygota</taxon>
        <taxon>Coleoptera</taxon>
        <taxon>Polyphaga</taxon>
        <taxon>Cucujiformia</taxon>
        <taxon>Chrysomeloidea</taxon>
        <taxon>Cerambycidae</taxon>
        <taxon>Lepturinae</taxon>
        <taxon>Rhagiini</taxon>
        <taxon>Rhamnusium</taxon>
    </lineage>
</organism>
<evidence type="ECO:0000313" key="2">
    <source>
        <dbReference type="Proteomes" id="UP001162156"/>
    </source>
</evidence>
<protein>
    <recommendedName>
        <fullName evidence="3">Histone H2A</fullName>
    </recommendedName>
</protein>
<name>A0AAV8WUC2_9CUCU</name>
<dbReference type="GO" id="GO:0046982">
    <property type="term" value="F:protein heterodimerization activity"/>
    <property type="evidence" value="ECO:0007669"/>
    <property type="project" value="InterPro"/>
</dbReference>
<dbReference type="Gene3D" id="1.10.20.10">
    <property type="entry name" value="Histone, subunit A"/>
    <property type="match status" value="1"/>
</dbReference>
<comment type="caution">
    <text evidence="1">The sequence shown here is derived from an EMBL/GenBank/DDBJ whole genome shotgun (WGS) entry which is preliminary data.</text>
</comment>
<dbReference type="AlphaFoldDB" id="A0AAV8WUC2"/>
<dbReference type="EMBL" id="JANEYF010004928">
    <property type="protein sequence ID" value="KAJ8929660.1"/>
    <property type="molecule type" value="Genomic_DNA"/>
</dbReference>
<evidence type="ECO:0008006" key="3">
    <source>
        <dbReference type="Google" id="ProtNLM"/>
    </source>
</evidence>
<accession>A0AAV8WUC2</accession>
<dbReference type="GO" id="GO:0000786">
    <property type="term" value="C:nucleosome"/>
    <property type="evidence" value="ECO:0007669"/>
    <property type="project" value="InterPro"/>
</dbReference>
<reference evidence="1" key="1">
    <citation type="journal article" date="2023" name="Insect Mol. Biol.">
        <title>Genome sequencing provides insights into the evolution of gene families encoding plant cell wall-degrading enzymes in longhorned beetles.</title>
        <authorList>
            <person name="Shin N.R."/>
            <person name="Okamura Y."/>
            <person name="Kirsch R."/>
            <person name="Pauchet Y."/>
        </authorList>
    </citation>
    <scope>NUCLEOTIDE SEQUENCE</scope>
    <source>
        <strain evidence="1">RBIC_L_NR</strain>
    </source>
</reference>
<dbReference type="InterPro" id="IPR009072">
    <property type="entry name" value="Histone-fold"/>
</dbReference>
<keyword evidence="2" id="KW-1185">Reference proteome</keyword>
<dbReference type="InterPro" id="IPR002119">
    <property type="entry name" value="Histone_H2A"/>
</dbReference>
<evidence type="ECO:0000313" key="1">
    <source>
        <dbReference type="EMBL" id="KAJ8929660.1"/>
    </source>
</evidence>
<sequence>MGELLLYKVDSTVSLFLVAVLEYISADILKLVGNYAKNIKHVEITYQDVQISMKVDKVRNLHL</sequence>
<gene>
    <name evidence="1" type="ORF">NQ314_017643</name>
</gene>
<proteinExistence type="predicted"/>
<dbReference type="SUPFAM" id="SSF47113">
    <property type="entry name" value="Histone-fold"/>
    <property type="match status" value="1"/>
</dbReference>
<dbReference type="GO" id="GO:0003677">
    <property type="term" value="F:DNA binding"/>
    <property type="evidence" value="ECO:0007669"/>
    <property type="project" value="InterPro"/>
</dbReference>
<dbReference type="GO" id="GO:0030527">
    <property type="term" value="F:structural constituent of chromatin"/>
    <property type="evidence" value="ECO:0007669"/>
    <property type="project" value="InterPro"/>
</dbReference>
<dbReference type="Proteomes" id="UP001162156">
    <property type="component" value="Unassembled WGS sequence"/>
</dbReference>